<keyword evidence="2" id="KW-0812">Transmembrane</keyword>
<reference evidence="3 4" key="1">
    <citation type="submission" date="2015-03" db="EMBL/GenBank/DDBJ databases">
        <authorList>
            <person name="Radwan O."/>
            <person name="Al-Naeli F.A."/>
            <person name="Rendon G.A."/>
            <person name="Fields C."/>
        </authorList>
    </citation>
    <scope>NUCLEOTIDE SEQUENCE [LARGE SCALE GENOMIC DNA]</scope>
    <source>
        <strain evidence="3">CR-DP1</strain>
    </source>
</reference>
<dbReference type="GO" id="GO:0005789">
    <property type="term" value="C:endoplasmic reticulum membrane"/>
    <property type="evidence" value="ECO:0007669"/>
    <property type="project" value="InterPro"/>
</dbReference>
<keyword evidence="4" id="KW-1185">Reference proteome</keyword>
<dbReference type="InterPro" id="IPR021100">
    <property type="entry name" value="N-glycosylation_EOS1"/>
</dbReference>
<organism evidence="3 4">
    <name type="scientific">Thielaviopsis punctulata</name>
    <dbReference type="NCBI Taxonomy" id="72032"/>
    <lineage>
        <taxon>Eukaryota</taxon>
        <taxon>Fungi</taxon>
        <taxon>Dikarya</taxon>
        <taxon>Ascomycota</taxon>
        <taxon>Pezizomycotina</taxon>
        <taxon>Sordariomycetes</taxon>
        <taxon>Hypocreomycetidae</taxon>
        <taxon>Microascales</taxon>
        <taxon>Ceratocystidaceae</taxon>
        <taxon>Thielaviopsis</taxon>
    </lineage>
</organism>
<comment type="caution">
    <text evidence="3">The sequence shown here is derived from an EMBL/GenBank/DDBJ whole genome shotgun (WGS) entry which is preliminary data.</text>
</comment>
<evidence type="ECO:0000313" key="4">
    <source>
        <dbReference type="Proteomes" id="UP000033483"/>
    </source>
</evidence>
<feature type="transmembrane region" description="Helical" evidence="2">
    <location>
        <begin position="254"/>
        <end position="273"/>
    </location>
</feature>
<feature type="region of interest" description="Disordered" evidence="1">
    <location>
        <begin position="1"/>
        <end position="41"/>
    </location>
</feature>
<sequence>MSRPNLVHINDPPPPFEIAVQQRPAPSVPPSTSIPAVSNGSAARLRKTSVSTALAVQQQQQQQQHAPAAHGISSALAAAATSSAAVGSSNAAQSLASAAATTAAPALPGMKIPPNKSLSAAIAEAAAEASRNRDDEVVIPSSLLAPRVAVILNVPKSWHLPLFVGRIISIFPAIIYGWRPALQLLDQMLPGNDASAFPRTEIALASMWMLTHASRLINYTPQATIVRLLSINAVNFYVTNTTLTLFAAFHDLRLFLPAWIAISAFLTGVYHVTHQKINIRKETITSINVFSIASSISMISLLIVTYAARSDLPDIPLVIYSRLLFVQLLKLLARLRASLRDYQTVPA</sequence>
<evidence type="ECO:0000256" key="2">
    <source>
        <dbReference type="SAM" id="Phobius"/>
    </source>
</evidence>
<evidence type="ECO:0000256" key="1">
    <source>
        <dbReference type="SAM" id="MobiDB-lite"/>
    </source>
</evidence>
<evidence type="ECO:0000313" key="3">
    <source>
        <dbReference type="EMBL" id="KKA27961.1"/>
    </source>
</evidence>
<keyword evidence="2" id="KW-0472">Membrane</keyword>
<dbReference type="EMBL" id="LAEV01001486">
    <property type="protein sequence ID" value="KKA27961.1"/>
    <property type="molecule type" value="Genomic_DNA"/>
</dbReference>
<dbReference type="PANTHER" id="PTHR28147">
    <property type="entry name" value="N-GLYCOSYLATION PROTEIN EOS1"/>
    <property type="match status" value="1"/>
</dbReference>
<accession>A0A0F4ZCV2</accession>
<feature type="transmembrane region" description="Helical" evidence="2">
    <location>
        <begin position="225"/>
        <end position="248"/>
    </location>
</feature>
<evidence type="ECO:0008006" key="5">
    <source>
        <dbReference type="Google" id="ProtNLM"/>
    </source>
</evidence>
<feature type="compositionally biased region" description="Polar residues" evidence="1">
    <location>
        <begin position="30"/>
        <end position="41"/>
    </location>
</feature>
<proteinExistence type="predicted"/>
<dbReference type="OrthoDB" id="2139606at2759"/>
<gene>
    <name evidence="3" type="ORF">TD95_001201</name>
</gene>
<dbReference type="GO" id="GO:0034599">
    <property type="term" value="P:cellular response to oxidative stress"/>
    <property type="evidence" value="ECO:0007669"/>
    <property type="project" value="InterPro"/>
</dbReference>
<dbReference type="GO" id="GO:0006487">
    <property type="term" value="P:protein N-linked glycosylation"/>
    <property type="evidence" value="ECO:0007669"/>
    <property type="project" value="TreeGrafter"/>
</dbReference>
<name>A0A0F4ZCV2_9PEZI</name>
<keyword evidence="2" id="KW-1133">Transmembrane helix</keyword>
<dbReference type="AlphaFoldDB" id="A0A0F4ZCV2"/>
<dbReference type="Proteomes" id="UP000033483">
    <property type="component" value="Unassembled WGS sequence"/>
</dbReference>
<dbReference type="PANTHER" id="PTHR28147:SF1">
    <property type="entry name" value="N-GLYCOSYLATION PROTEIN EOS1"/>
    <property type="match status" value="1"/>
</dbReference>
<feature type="transmembrane region" description="Helical" evidence="2">
    <location>
        <begin position="285"/>
        <end position="309"/>
    </location>
</feature>
<dbReference type="Pfam" id="PF12326">
    <property type="entry name" value="EOS1"/>
    <property type="match status" value="1"/>
</dbReference>
<protein>
    <recommendedName>
        <fullName evidence="5">N-glycosylation protein EOS1</fullName>
    </recommendedName>
</protein>